<dbReference type="HOGENOM" id="CLU_3258216_0_0_11"/>
<sequence length="42" mass="4761">MRCLSRDHIPHGQRLIPRAVYSPLGRCQPRTMRPTSSISPTS</sequence>
<name>Q82Y90_STRAW</name>
<keyword evidence="2" id="KW-1185">Reference proteome</keyword>
<geneLocation type="plasmid" evidence="1 2">
    <name>SAP1</name>
</geneLocation>
<reference evidence="1 2" key="2">
    <citation type="journal article" date="2003" name="Nat. Biotechnol.">
        <title>Complete genome sequence and comparative analysis of the industrial microorganism Streptomyces avermitilis.</title>
        <authorList>
            <person name="Ikeda H."/>
            <person name="Ishikawa J."/>
            <person name="Hanamoto A."/>
            <person name="Shinose M."/>
            <person name="Kikuchi H."/>
            <person name="Shiba T."/>
            <person name="Sakaki Y."/>
            <person name="Hattori M."/>
            <person name="Omura S."/>
        </authorList>
    </citation>
    <scope>NUCLEOTIDE SEQUENCE [LARGE SCALE GENOMIC DNA]</scope>
    <source>
        <strain evidence="2">ATCC 31267 / DSM 46492 / JCM 5070 / NBRC 14893 / NCIMB 12804 / NRRL 8165 / MA-4680</strain>
    </source>
</reference>
<proteinExistence type="predicted"/>
<keyword evidence="1" id="KW-0614">Plasmid</keyword>
<evidence type="ECO:0000313" key="1">
    <source>
        <dbReference type="EMBL" id="BAC75375.1"/>
    </source>
</evidence>
<organism evidence="1 2">
    <name type="scientific">Streptomyces avermitilis (strain ATCC 31267 / DSM 46492 / JCM 5070 / NBRC 14893 / NCIMB 12804 / NRRL 8165 / MA-4680)</name>
    <dbReference type="NCBI Taxonomy" id="227882"/>
    <lineage>
        <taxon>Bacteria</taxon>
        <taxon>Bacillati</taxon>
        <taxon>Actinomycetota</taxon>
        <taxon>Actinomycetes</taxon>
        <taxon>Kitasatosporales</taxon>
        <taxon>Streptomycetaceae</taxon>
        <taxon>Streptomyces</taxon>
    </lineage>
</organism>
<reference evidence="2" key="1">
    <citation type="journal article" date="2001" name="Proc. Natl. Acad. Sci. U.S.A.">
        <title>Genome sequence of an industrial microorganism Streptomyces avermitilis: deducing the ability of producing secondary metabolites.</title>
        <authorList>
            <person name="Omura S."/>
            <person name="Ikeda H."/>
            <person name="Ishikawa J."/>
            <person name="Hanamoto A."/>
            <person name="Takahashi C."/>
            <person name="Shinose M."/>
            <person name="Takahashi Y."/>
            <person name="Horikawa H."/>
            <person name="Nakazawa H."/>
            <person name="Osonoe T."/>
            <person name="Kikuchi H."/>
            <person name="Shiba T."/>
            <person name="Sakaki Y."/>
            <person name="Hattori M."/>
        </authorList>
    </citation>
    <scope>NUCLEOTIDE SEQUENCE [LARGE SCALE GENOMIC DNA]</scope>
    <source>
        <strain evidence="2">ATCC 31267 / DSM 46492 / JCM 5070 / NBRC 14893 / NCIMB 12804 / NRRL 8165 / MA-4680</strain>
    </source>
</reference>
<dbReference type="KEGG" id="sma:SAVERM_1p91"/>
<dbReference type="Proteomes" id="UP000000428">
    <property type="component" value="Plasmid SAP1"/>
</dbReference>
<dbReference type="EMBL" id="AP005645">
    <property type="protein sequence ID" value="BAC75375.1"/>
    <property type="molecule type" value="Genomic_DNA"/>
</dbReference>
<evidence type="ECO:0000313" key="2">
    <source>
        <dbReference type="Proteomes" id="UP000000428"/>
    </source>
</evidence>
<dbReference type="AlphaFoldDB" id="Q82Y90"/>
<protein>
    <submittedName>
        <fullName evidence="1">Uncharacterized protein</fullName>
    </submittedName>
</protein>
<accession>Q82Y90</accession>
<gene>
    <name evidence="1" type="ORF">SAVERM_1p91</name>
</gene>